<dbReference type="InterPro" id="IPR027354">
    <property type="entry name" value="YcgL_dom"/>
</dbReference>
<dbReference type="STRING" id="1122252.SAMN05660443_0311"/>
<name>A0A1I1E4S6_9GAMM</name>
<protein>
    <recommendedName>
        <fullName evidence="1">YcgL domain-containing protein SAMN05660443_0311</fullName>
    </recommendedName>
</protein>
<reference evidence="3 4" key="1">
    <citation type="submission" date="2016-10" db="EMBL/GenBank/DDBJ databases">
        <authorList>
            <person name="de Groot N.N."/>
        </authorList>
    </citation>
    <scope>NUCLEOTIDE SEQUENCE [LARGE SCALE GENOMIC DNA]</scope>
    <source>
        <strain evidence="3 4">DSM 18438</strain>
    </source>
</reference>
<proteinExistence type="inferred from homology"/>
<accession>A0A1I1E4S6</accession>
<dbReference type="PANTHER" id="PTHR38109:SF1">
    <property type="entry name" value="PROTEIN YCGL"/>
    <property type="match status" value="1"/>
</dbReference>
<evidence type="ECO:0000259" key="2">
    <source>
        <dbReference type="PROSITE" id="PS51648"/>
    </source>
</evidence>
<dbReference type="RefSeq" id="WP_091958140.1">
    <property type="nucleotide sequence ID" value="NZ_FOLH01000001.1"/>
</dbReference>
<gene>
    <name evidence="3" type="ORF">SAMN05660443_0311</name>
</gene>
<evidence type="ECO:0000256" key="1">
    <source>
        <dbReference type="HAMAP-Rule" id="MF_01866"/>
    </source>
</evidence>
<dbReference type="PROSITE" id="PS51648">
    <property type="entry name" value="YCGL"/>
    <property type="match status" value="1"/>
</dbReference>
<dbReference type="SUPFAM" id="SSF160191">
    <property type="entry name" value="YcgL-like"/>
    <property type="match status" value="1"/>
</dbReference>
<dbReference type="Pfam" id="PF05166">
    <property type="entry name" value="YcgL"/>
    <property type="match status" value="1"/>
</dbReference>
<dbReference type="OrthoDB" id="7062382at2"/>
<dbReference type="HAMAP" id="MF_01866">
    <property type="entry name" value="UPF0745"/>
    <property type="match status" value="1"/>
</dbReference>
<keyword evidence="4" id="KW-1185">Reference proteome</keyword>
<sequence>MRVLTEIFRSPRQDEMYLYVDKKRGLKDLPETLMEHFGKPEAVMTLLLTPERKLARVEAKEVCKALVSKGYYLQMPPAKEEYLLDLYRAPTEARY</sequence>
<dbReference type="EMBL" id="FOLH01000001">
    <property type="protein sequence ID" value="SFB81652.1"/>
    <property type="molecule type" value="Genomic_DNA"/>
</dbReference>
<dbReference type="InterPro" id="IPR038068">
    <property type="entry name" value="YcgL-like_sf"/>
</dbReference>
<feature type="domain" description="YcgL" evidence="2">
    <location>
        <begin position="3"/>
        <end position="87"/>
    </location>
</feature>
<evidence type="ECO:0000313" key="4">
    <source>
        <dbReference type="Proteomes" id="UP000199058"/>
    </source>
</evidence>
<dbReference type="Proteomes" id="UP000199058">
    <property type="component" value="Unassembled WGS sequence"/>
</dbReference>
<dbReference type="AlphaFoldDB" id="A0A1I1E4S6"/>
<organism evidence="3 4">
    <name type="scientific">Marinospirillum celere</name>
    <dbReference type="NCBI Taxonomy" id="1122252"/>
    <lineage>
        <taxon>Bacteria</taxon>
        <taxon>Pseudomonadati</taxon>
        <taxon>Pseudomonadota</taxon>
        <taxon>Gammaproteobacteria</taxon>
        <taxon>Oceanospirillales</taxon>
        <taxon>Oceanospirillaceae</taxon>
        <taxon>Marinospirillum</taxon>
    </lineage>
</organism>
<evidence type="ECO:0000313" key="3">
    <source>
        <dbReference type="EMBL" id="SFB81652.1"/>
    </source>
</evidence>
<dbReference type="Gene3D" id="3.10.510.20">
    <property type="entry name" value="YcgL domain"/>
    <property type="match status" value="1"/>
</dbReference>
<dbReference type="PANTHER" id="PTHR38109">
    <property type="entry name" value="PROTEIN YCGL"/>
    <property type="match status" value="1"/>
</dbReference>